<organism evidence="2 3">
    <name type="scientific">Paludibaculum fermentans</name>
    <dbReference type="NCBI Taxonomy" id="1473598"/>
    <lineage>
        <taxon>Bacteria</taxon>
        <taxon>Pseudomonadati</taxon>
        <taxon>Acidobacteriota</taxon>
        <taxon>Terriglobia</taxon>
        <taxon>Bryobacterales</taxon>
        <taxon>Bryobacteraceae</taxon>
        <taxon>Paludibaculum</taxon>
    </lineage>
</organism>
<keyword evidence="1" id="KW-0732">Signal</keyword>
<dbReference type="PANTHER" id="PTHR47637:SF1">
    <property type="entry name" value="CHAPERONE SURA"/>
    <property type="match status" value="1"/>
</dbReference>
<dbReference type="PANTHER" id="PTHR47637">
    <property type="entry name" value="CHAPERONE SURA"/>
    <property type="match status" value="1"/>
</dbReference>
<dbReference type="InterPro" id="IPR050280">
    <property type="entry name" value="OMP_Chaperone_SurA"/>
</dbReference>
<dbReference type="KEGG" id="pfer:IRI77_25050"/>
<reference evidence="2 3" key="1">
    <citation type="submission" date="2020-10" db="EMBL/GenBank/DDBJ databases">
        <title>Complete genome sequence of Paludibaculum fermentans P105T, a facultatively anaerobic acidobacterium capable of dissimilatory Fe(III) reduction.</title>
        <authorList>
            <person name="Dedysh S.N."/>
            <person name="Beletsky A.V."/>
            <person name="Kulichevskaya I.S."/>
            <person name="Mardanov A.V."/>
            <person name="Ravin N.V."/>
        </authorList>
    </citation>
    <scope>NUCLEOTIDE SEQUENCE [LARGE SCALE GENOMIC DNA]</scope>
    <source>
        <strain evidence="2 3">P105</strain>
    </source>
</reference>
<evidence type="ECO:0000313" key="2">
    <source>
        <dbReference type="EMBL" id="QOY86061.1"/>
    </source>
</evidence>
<evidence type="ECO:0000313" key="3">
    <source>
        <dbReference type="Proteomes" id="UP000593892"/>
    </source>
</evidence>
<evidence type="ECO:0000256" key="1">
    <source>
        <dbReference type="ARBA" id="ARBA00022729"/>
    </source>
</evidence>
<dbReference type="AlphaFoldDB" id="A0A7S7SJ22"/>
<accession>A0A7S7SJ22</accession>
<dbReference type="InterPro" id="IPR027304">
    <property type="entry name" value="Trigger_fact/SurA_dom_sf"/>
</dbReference>
<proteinExistence type="predicted"/>
<dbReference type="EMBL" id="CP063849">
    <property type="protein sequence ID" value="QOY86061.1"/>
    <property type="molecule type" value="Genomic_DNA"/>
</dbReference>
<dbReference type="Proteomes" id="UP000593892">
    <property type="component" value="Chromosome"/>
</dbReference>
<dbReference type="SUPFAM" id="SSF109998">
    <property type="entry name" value="Triger factor/SurA peptide-binding domain-like"/>
    <property type="match status" value="1"/>
</dbReference>
<dbReference type="Gene3D" id="1.10.4030.10">
    <property type="entry name" value="Porin chaperone SurA, peptide-binding domain"/>
    <property type="match status" value="1"/>
</dbReference>
<keyword evidence="3" id="KW-1185">Reference proteome</keyword>
<name>A0A7S7SJ22_PALFE</name>
<protein>
    <submittedName>
        <fullName evidence="2">Uncharacterized protein</fullName>
    </submittedName>
</protein>
<dbReference type="RefSeq" id="WP_194447730.1">
    <property type="nucleotide sequence ID" value="NZ_CP063849.1"/>
</dbReference>
<sequence>MLRRALTILVLAGSLRAEKVVLDRVAAAAGQQVVTLSAIRRHLRILALVDNSPLEDTPEARRKAADRLIDQALIHREIELSRYAAPTRAEAEARIQDFIKQRNVTQQQYEALLARYGFNEDDFTAEVLWRISVTRFIDFRFSPGVQISDDEIKKYYTSEFVPQFRRRAPDAPTPPLDDVRDQVAQVLMLRKTNLAVDQWLAQMRATVKVRYFDAVLGAEASK</sequence>
<gene>
    <name evidence="2" type="ORF">IRI77_25050</name>
</gene>